<proteinExistence type="predicted"/>
<evidence type="ECO:0000313" key="1">
    <source>
        <dbReference type="EMBL" id="SNS50861.1"/>
    </source>
</evidence>
<organism evidence="1 2">
    <name type="scientific">Noviherbaspirillum humi</name>
    <dbReference type="NCBI Taxonomy" id="1688639"/>
    <lineage>
        <taxon>Bacteria</taxon>
        <taxon>Pseudomonadati</taxon>
        <taxon>Pseudomonadota</taxon>
        <taxon>Betaproteobacteria</taxon>
        <taxon>Burkholderiales</taxon>
        <taxon>Oxalobacteraceae</taxon>
        <taxon>Noviherbaspirillum</taxon>
    </lineage>
</organism>
<dbReference type="EMBL" id="FZOT01000003">
    <property type="protein sequence ID" value="SNS50861.1"/>
    <property type="molecule type" value="Genomic_DNA"/>
</dbReference>
<evidence type="ECO:0000313" key="2">
    <source>
        <dbReference type="Proteomes" id="UP000198284"/>
    </source>
</evidence>
<dbReference type="AlphaFoldDB" id="A0A239F2C2"/>
<protein>
    <submittedName>
        <fullName evidence="1">Uncharacterized protein</fullName>
    </submittedName>
</protein>
<dbReference type="RefSeq" id="WP_089398641.1">
    <property type="nucleotide sequence ID" value="NZ_FZOT01000003.1"/>
</dbReference>
<sequence>MNNEIEIMVKPTPDHRFESRFRTRIADDAGNIVADWSDWSEVIGTADRADEAEALALSRLRGTMEDVRFHVVRKGL</sequence>
<reference evidence="1 2" key="1">
    <citation type="submission" date="2017-06" db="EMBL/GenBank/DDBJ databases">
        <authorList>
            <person name="Kim H.J."/>
            <person name="Triplett B.A."/>
        </authorList>
    </citation>
    <scope>NUCLEOTIDE SEQUENCE [LARGE SCALE GENOMIC DNA]</scope>
    <source>
        <strain evidence="1 2">U15</strain>
    </source>
</reference>
<dbReference type="Proteomes" id="UP000198284">
    <property type="component" value="Unassembled WGS sequence"/>
</dbReference>
<keyword evidence="2" id="KW-1185">Reference proteome</keyword>
<gene>
    <name evidence="1" type="ORF">SAMN06265795_103133</name>
</gene>
<name>A0A239F2C2_9BURK</name>
<accession>A0A239F2C2</accession>